<proteinExistence type="predicted"/>
<name>A0AAU9UDJ9_EUPED</name>
<evidence type="ECO:0008006" key="3">
    <source>
        <dbReference type="Google" id="ProtNLM"/>
    </source>
</evidence>
<dbReference type="AlphaFoldDB" id="A0AAU9UDJ9"/>
<organism evidence="1 2">
    <name type="scientific">Euphydryas editha</name>
    <name type="common">Edith's checkerspot</name>
    <dbReference type="NCBI Taxonomy" id="104508"/>
    <lineage>
        <taxon>Eukaryota</taxon>
        <taxon>Metazoa</taxon>
        <taxon>Ecdysozoa</taxon>
        <taxon>Arthropoda</taxon>
        <taxon>Hexapoda</taxon>
        <taxon>Insecta</taxon>
        <taxon>Pterygota</taxon>
        <taxon>Neoptera</taxon>
        <taxon>Endopterygota</taxon>
        <taxon>Lepidoptera</taxon>
        <taxon>Glossata</taxon>
        <taxon>Ditrysia</taxon>
        <taxon>Papilionoidea</taxon>
        <taxon>Nymphalidae</taxon>
        <taxon>Nymphalinae</taxon>
        <taxon>Euphydryas</taxon>
    </lineage>
</organism>
<comment type="caution">
    <text evidence="1">The sequence shown here is derived from an EMBL/GenBank/DDBJ whole genome shotgun (WGS) entry which is preliminary data.</text>
</comment>
<dbReference type="Gene3D" id="3.30.420.10">
    <property type="entry name" value="Ribonuclease H-like superfamily/Ribonuclease H"/>
    <property type="match status" value="1"/>
</dbReference>
<dbReference type="Proteomes" id="UP001153954">
    <property type="component" value="Unassembled WGS sequence"/>
</dbReference>
<protein>
    <recommendedName>
        <fullName evidence="3">Ribosomal protein S14</fullName>
    </recommendedName>
</protein>
<sequence length="92" mass="10913">MGVIQKQEYWIPYELKSREVERRLFACEQLLERQRLKRFLHCTLTAPGHTSTSNAKLNIYGSKIMICIYLDQLGVVYYKLLKPTETIKANRY</sequence>
<dbReference type="Pfam" id="PF01359">
    <property type="entry name" value="Transposase_1"/>
    <property type="match status" value="1"/>
</dbReference>
<dbReference type="EMBL" id="CAKOGL010000018">
    <property type="protein sequence ID" value="CAH2097864.1"/>
    <property type="molecule type" value="Genomic_DNA"/>
</dbReference>
<dbReference type="InterPro" id="IPR036397">
    <property type="entry name" value="RNaseH_sf"/>
</dbReference>
<evidence type="ECO:0000313" key="1">
    <source>
        <dbReference type="EMBL" id="CAH2097864.1"/>
    </source>
</evidence>
<keyword evidence="2" id="KW-1185">Reference proteome</keyword>
<evidence type="ECO:0000313" key="2">
    <source>
        <dbReference type="Proteomes" id="UP001153954"/>
    </source>
</evidence>
<gene>
    <name evidence="1" type="ORF">EEDITHA_LOCUS13038</name>
</gene>
<dbReference type="InterPro" id="IPR001888">
    <property type="entry name" value="Transposase_1"/>
</dbReference>
<accession>A0AAU9UDJ9</accession>
<dbReference type="GO" id="GO:0003676">
    <property type="term" value="F:nucleic acid binding"/>
    <property type="evidence" value="ECO:0007669"/>
    <property type="project" value="InterPro"/>
</dbReference>
<reference evidence="1" key="1">
    <citation type="submission" date="2022-03" db="EMBL/GenBank/DDBJ databases">
        <authorList>
            <person name="Tunstrom K."/>
        </authorList>
    </citation>
    <scope>NUCLEOTIDE SEQUENCE</scope>
</reference>